<evidence type="ECO:0000256" key="1">
    <source>
        <dbReference type="ARBA" id="ARBA00004141"/>
    </source>
</evidence>
<keyword evidence="5 6" id="KW-0472">Membrane</keyword>
<feature type="transmembrane region" description="Helical" evidence="6">
    <location>
        <begin position="57"/>
        <end position="78"/>
    </location>
</feature>
<feature type="transmembrane region" description="Helical" evidence="6">
    <location>
        <begin position="153"/>
        <end position="173"/>
    </location>
</feature>
<accession>A0A164ZQZ8</accession>
<keyword evidence="4 6" id="KW-1133">Transmembrane helix</keyword>
<gene>
    <name evidence="7" type="ORF">SISNIDRAFT_472793</name>
</gene>
<evidence type="ECO:0000256" key="6">
    <source>
        <dbReference type="SAM" id="Phobius"/>
    </source>
</evidence>
<keyword evidence="3 6" id="KW-0812">Transmembrane</keyword>
<dbReference type="InterPro" id="IPR038330">
    <property type="entry name" value="TspO/MBR-related_sf"/>
</dbReference>
<dbReference type="AlphaFoldDB" id="A0A164ZQZ8"/>
<dbReference type="CDD" id="cd15904">
    <property type="entry name" value="TSPO_MBR"/>
    <property type="match status" value="1"/>
</dbReference>
<dbReference type="PANTHER" id="PTHR10057:SF0">
    <property type="entry name" value="TRANSLOCATOR PROTEIN"/>
    <property type="match status" value="1"/>
</dbReference>
<dbReference type="STRING" id="1314777.A0A164ZQZ8"/>
<evidence type="ECO:0000313" key="7">
    <source>
        <dbReference type="EMBL" id="KZS97970.1"/>
    </source>
</evidence>
<comment type="subcellular location">
    <subcellularLocation>
        <location evidence="1">Membrane</location>
        <topology evidence="1">Multi-pass membrane protein</topology>
    </subcellularLocation>
</comment>
<reference evidence="7 8" key="1">
    <citation type="journal article" date="2016" name="Mol. Biol. Evol.">
        <title>Comparative Genomics of Early-Diverging Mushroom-Forming Fungi Provides Insights into the Origins of Lignocellulose Decay Capabilities.</title>
        <authorList>
            <person name="Nagy L.G."/>
            <person name="Riley R."/>
            <person name="Tritt A."/>
            <person name="Adam C."/>
            <person name="Daum C."/>
            <person name="Floudas D."/>
            <person name="Sun H."/>
            <person name="Yadav J.S."/>
            <person name="Pangilinan J."/>
            <person name="Larsson K.H."/>
            <person name="Matsuura K."/>
            <person name="Barry K."/>
            <person name="Labutti K."/>
            <person name="Kuo R."/>
            <person name="Ohm R.A."/>
            <person name="Bhattacharya S.S."/>
            <person name="Shirouzu T."/>
            <person name="Yoshinaga Y."/>
            <person name="Martin F.M."/>
            <person name="Grigoriev I.V."/>
            <person name="Hibbett D.S."/>
        </authorList>
    </citation>
    <scope>NUCLEOTIDE SEQUENCE [LARGE SCALE GENOMIC DNA]</scope>
    <source>
        <strain evidence="7 8">HHB9708</strain>
    </source>
</reference>
<keyword evidence="8" id="KW-1185">Reference proteome</keyword>
<evidence type="ECO:0000256" key="3">
    <source>
        <dbReference type="ARBA" id="ARBA00022692"/>
    </source>
</evidence>
<proteinExistence type="inferred from homology"/>
<evidence type="ECO:0000256" key="5">
    <source>
        <dbReference type="ARBA" id="ARBA00023136"/>
    </source>
</evidence>
<dbReference type="OrthoDB" id="8841220at2759"/>
<evidence type="ECO:0000256" key="2">
    <source>
        <dbReference type="ARBA" id="ARBA00007524"/>
    </source>
</evidence>
<name>A0A164ZQZ8_9AGAM</name>
<protein>
    <submittedName>
        <fullName evidence="7">TspO/MBR-like protein</fullName>
    </submittedName>
</protein>
<comment type="similarity">
    <text evidence="2">Belongs to the TspO/BZRP family.</text>
</comment>
<dbReference type="GO" id="GO:0033013">
    <property type="term" value="P:tetrapyrrole metabolic process"/>
    <property type="evidence" value="ECO:0007669"/>
    <property type="project" value="UniProtKB-ARBA"/>
</dbReference>
<dbReference type="GO" id="GO:0005741">
    <property type="term" value="C:mitochondrial outer membrane"/>
    <property type="evidence" value="ECO:0007669"/>
    <property type="project" value="TreeGrafter"/>
</dbReference>
<dbReference type="Proteomes" id="UP000076722">
    <property type="component" value="Unassembled WGS sequence"/>
</dbReference>
<sequence length="184" mass="20047">MSTFSLPAIFIAIPRNPVLAVGLPLALGTLSGLPTSNVVKTAWYQNLRSPPGRPPNGAFPIVWSTLYIAMGYASRLAVKALDSSLLPATQDTLRTALALYWGQLALNLLWTPLFFGLKRPGLALLDCTALTGTTVYLTTLLHEPTGGQSTWLLAPYCAWLGWATYLNAGIWWLNRDLKPSGKKY</sequence>
<dbReference type="EMBL" id="KV419396">
    <property type="protein sequence ID" value="KZS97970.1"/>
    <property type="molecule type" value="Genomic_DNA"/>
</dbReference>
<dbReference type="FunFam" id="1.20.1260.100:FF:000001">
    <property type="entry name" value="translocator protein 2"/>
    <property type="match status" value="1"/>
</dbReference>
<dbReference type="InterPro" id="IPR004307">
    <property type="entry name" value="TspO_MBR"/>
</dbReference>
<evidence type="ECO:0000256" key="4">
    <source>
        <dbReference type="ARBA" id="ARBA00022989"/>
    </source>
</evidence>
<feature type="transmembrane region" description="Helical" evidence="6">
    <location>
        <begin position="98"/>
        <end position="115"/>
    </location>
</feature>
<dbReference type="PANTHER" id="PTHR10057">
    <property type="entry name" value="PERIPHERAL-TYPE BENZODIAZEPINE RECEPTOR"/>
    <property type="match status" value="1"/>
</dbReference>
<dbReference type="Gene3D" id="1.20.1260.100">
    <property type="entry name" value="TspO/MBR protein"/>
    <property type="match status" value="1"/>
</dbReference>
<organism evidence="7 8">
    <name type="scientific">Sistotremastrum niveocremeum HHB9708</name>
    <dbReference type="NCBI Taxonomy" id="1314777"/>
    <lineage>
        <taxon>Eukaryota</taxon>
        <taxon>Fungi</taxon>
        <taxon>Dikarya</taxon>
        <taxon>Basidiomycota</taxon>
        <taxon>Agaricomycotina</taxon>
        <taxon>Agaricomycetes</taxon>
        <taxon>Sistotremastrales</taxon>
        <taxon>Sistotremastraceae</taxon>
        <taxon>Sertulicium</taxon>
        <taxon>Sertulicium niveocremeum</taxon>
    </lineage>
</organism>
<dbReference type="Pfam" id="PF03073">
    <property type="entry name" value="TspO_MBR"/>
    <property type="match status" value="1"/>
</dbReference>
<evidence type="ECO:0000313" key="8">
    <source>
        <dbReference type="Proteomes" id="UP000076722"/>
    </source>
</evidence>